<evidence type="ECO:0000313" key="3">
    <source>
        <dbReference type="Proteomes" id="UP000184480"/>
    </source>
</evidence>
<reference evidence="3" key="1">
    <citation type="submission" date="2016-11" db="EMBL/GenBank/DDBJ databases">
        <authorList>
            <person name="Varghese N."/>
            <person name="Submissions S."/>
        </authorList>
    </citation>
    <scope>NUCLEOTIDE SEQUENCE [LARGE SCALE GENOMIC DNA]</scope>
    <source>
        <strain evidence="3">DSM 27370</strain>
    </source>
</reference>
<evidence type="ECO:0000256" key="1">
    <source>
        <dbReference type="SAM" id="Phobius"/>
    </source>
</evidence>
<dbReference type="Proteomes" id="UP000184480">
    <property type="component" value="Unassembled WGS sequence"/>
</dbReference>
<proteinExistence type="predicted"/>
<feature type="transmembrane region" description="Helical" evidence="1">
    <location>
        <begin position="96"/>
        <end position="117"/>
    </location>
</feature>
<keyword evidence="3" id="KW-1185">Reference proteome</keyword>
<accession>A0A1M5EH99</accession>
<protein>
    <submittedName>
        <fullName evidence="2">Uncharacterized protein</fullName>
    </submittedName>
</protein>
<name>A0A1M5EH99_9BACT</name>
<organism evidence="2 3">
    <name type="scientific">Dysgonomonas macrotermitis</name>
    <dbReference type="NCBI Taxonomy" id="1346286"/>
    <lineage>
        <taxon>Bacteria</taxon>
        <taxon>Pseudomonadati</taxon>
        <taxon>Bacteroidota</taxon>
        <taxon>Bacteroidia</taxon>
        <taxon>Bacteroidales</taxon>
        <taxon>Dysgonomonadaceae</taxon>
        <taxon>Dysgonomonas</taxon>
    </lineage>
</organism>
<keyword evidence="1" id="KW-1133">Transmembrane helix</keyword>
<keyword evidence="1" id="KW-0812">Transmembrane</keyword>
<dbReference type="AlphaFoldDB" id="A0A1M5EH99"/>
<dbReference type="EMBL" id="FQUC01000010">
    <property type="protein sequence ID" value="SHF78663.1"/>
    <property type="molecule type" value="Genomic_DNA"/>
</dbReference>
<keyword evidence="1" id="KW-0472">Membrane</keyword>
<sequence length="181" mass="21202">MDMKNIDIKHIEELITSFYGGTTTLDEEKILLDFFKSENVPDWMDIEQKMFMEIYSRKNEEAPYHLESRLISLVDKLDKEENRTSRPIRKSIHIHWKWVSGIAACIAIMITAGIFLYKGMGQHQEYAVVDTYSDPEDAYRETQKVMLLVSNKLNKGLQQVESIQDNVDRVNKVMNKNNIRL</sequence>
<evidence type="ECO:0000313" key="2">
    <source>
        <dbReference type="EMBL" id="SHF78663.1"/>
    </source>
</evidence>
<dbReference type="STRING" id="1346286.SAMN05444362_11037"/>
<gene>
    <name evidence="2" type="ORF">SAMN05444362_11037</name>
</gene>